<evidence type="ECO:0000256" key="5">
    <source>
        <dbReference type="ARBA" id="ARBA00022777"/>
    </source>
</evidence>
<dbReference type="SUPFAM" id="SSF56112">
    <property type="entry name" value="Protein kinase-like (PK-like)"/>
    <property type="match status" value="1"/>
</dbReference>
<evidence type="ECO:0000256" key="6">
    <source>
        <dbReference type="ARBA" id="ARBA00022840"/>
    </source>
</evidence>
<dbReference type="Gene3D" id="3.40.50.2300">
    <property type="match status" value="2"/>
</dbReference>
<evidence type="ECO:0000256" key="4">
    <source>
        <dbReference type="ARBA" id="ARBA00022741"/>
    </source>
</evidence>
<protein>
    <submittedName>
        <fullName evidence="9">ABC transporter substrate-binding protein</fullName>
    </submittedName>
</protein>
<evidence type="ECO:0000256" key="1">
    <source>
        <dbReference type="ARBA" id="ARBA00010062"/>
    </source>
</evidence>
<dbReference type="EMBL" id="JAAGLU010000003">
    <property type="protein sequence ID" value="NEC85210.1"/>
    <property type="molecule type" value="Genomic_DNA"/>
</dbReference>
<dbReference type="Pfam" id="PF00069">
    <property type="entry name" value="Pkinase"/>
    <property type="match status" value="1"/>
</dbReference>
<dbReference type="Gene3D" id="1.10.510.10">
    <property type="entry name" value="Transferase(Phosphotransferase) domain 1"/>
    <property type="match status" value="1"/>
</dbReference>
<dbReference type="InterPro" id="IPR008271">
    <property type="entry name" value="Ser/Thr_kinase_AS"/>
</dbReference>
<dbReference type="InterPro" id="IPR011009">
    <property type="entry name" value="Kinase-like_dom_sf"/>
</dbReference>
<feature type="domain" description="Protein kinase" evidence="8">
    <location>
        <begin position="15"/>
        <end position="280"/>
    </location>
</feature>
<dbReference type="CDD" id="cd06342">
    <property type="entry name" value="PBP1_ABC_LIVBP-like"/>
    <property type="match status" value="1"/>
</dbReference>
<accession>A0A6B3BHG3</accession>
<dbReference type="SMART" id="SM00220">
    <property type="entry name" value="S_TKc"/>
    <property type="match status" value="1"/>
</dbReference>
<comment type="similarity">
    <text evidence="1">Belongs to the leucine-binding protein family.</text>
</comment>
<dbReference type="PROSITE" id="PS00107">
    <property type="entry name" value="PROTEIN_KINASE_ATP"/>
    <property type="match status" value="1"/>
</dbReference>
<feature type="binding site" evidence="7">
    <location>
        <position position="43"/>
    </location>
    <ligand>
        <name>ATP</name>
        <dbReference type="ChEBI" id="CHEBI:30616"/>
    </ligand>
</feature>
<keyword evidence="2" id="KW-0808">Transferase</keyword>
<keyword evidence="6 7" id="KW-0067">ATP-binding</keyword>
<evidence type="ECO:0000313" key="9">
    <source>
        <dbReference type="EMBL" id="NEC85210.1"/>
    </source>
</evidence>
<evidence type="ECO:0000256" key="3">
    <source>
        <dbReference type="ARBA" id="ARBA00022729"/>
    </source>
</evidence>
<dbReference type="InterPro" id="IPR017441">
    <property type="entry name" value="Protein_kinase_ATP_BS"/>
</dbReference>
<dbReference type="GO" id="GO:0004674">
    <property type="term" value="F:protein serine/threonine kinase activity"/>
    <property type="evidence" value="ECO:0007669"/>
    <property type="project" value="TreeGrafter"/>
</dbReference>
<reference evidence="9" key="1">
    <citation type="submission" date="2020-01" db="EMBL/GenBank/DDBJ databases">
        <title>Insect and environment-associated Actinomycetes.</title>
        <authorList>
            <person name="Currrie C."/>
            <person name="Chevrette M."/>
            <person name="Carlson C."/>
            <person name="Stubbendieck R."/>
            <person name="Wendt-Pienkowski E."/>
        </authorList>
    </citation>
    <scope>NUCLEOTIDE SEQUENCE</scope>
    <source>
        <strain evidence="9">SID12501</strain>
    </source>
</reference>
<dbReference type="GO" id="GO:0005524">
    <property type="term" value="F:ATP binding"/>
    <property type="evidence" value="ECO:0007669"/>
    <property type="project" value="UniProtKB-UniRule"/>
</dbReference>
<dbReference type="Pfam" id="PF13458">
    <property type="entry name" value="Peripla_BP_6"/>
    <property type="match status" value="1"/>
</dbReference>
<dbReference type="Gene3D" id="3.30.200.20">
    <property type="entry name" value="Phosphorylase Kinase, domain 1"/>
    <property type="match status" value="1"/>
</dbReference>
<dbReference type="PANTHER" id="PTHR43289:SF34">
    <property type="entry name" value="SERINE_THREONINE-PROTEIN KINASE YBDM-RELATED"/>
    <property type="match status" value="1"/>
</dbReference>
<sequence>MEPLRTGDPSRLGRYRLLRRLGAGGMGVVFLARAPSGAIAAVKVVRSSYADEAGFRARFRREIEAARQVDSRWVVPLLDADADAETPWLATSYIPGPSLAETVDAFGPLSPASVRVLGLRLAEALESVHGAGLVHRDVKPGNVLLAPDGPRLIDFGIARAPEATALTSSGVIVGSPGFLSPEQAQARGGEIGPPSDVFSLGCVLAFAATGVRPFGGGGAAGMLLRTVYDEPDPTAIPDDLTPLVRACLHKDPPARPSLAALREALTEGTEPDSAQRSGWLSAPVTRLINDRSAAVLTIGTIEPTQVSASSASSSASASTVSPEAATLTAVTATRPTPPAVDRRGFLRLGSTAGVLAAGGGAWWWNTRPEKGAATPSGTGTGRPRPELVVAFHGDLTGAQKVRGNAQLNGARLAVEQINAKGGHPFRLKLPTYDDGGDPKRAGELAGRLTKDTAVRAVLGPTTDACFLATEMTYTKAVMPVVSVSVGADTQSRPVGAKLFPTHAALRVTDQLLAAPCVRYLSNHVDSRQAFLVDDRAQGDFAWTLCDQTGRALRQANRDSTVTTVAAGKIDYASLAAQVVSARADAVVFTGDAARAAGLASALSTAGFTGTRMATERAFDPQFLRSAKTAASGWVFATSFTDPTARPAARVFTAAYRARFGTGPGWYAAEAYDAVMFLAAACTKDGSAVTERGAIARRMPEITYSGISRTIRYEKGYGYNHDAMFEFQAADGAFRYLGQYQEAAVS</sequence>
<name>A0A6B3BHG3_9ACTN</name>
<evidence type="ECO:0000256" key="7">
    <source>
        <dbReference type="PROSITE-ProRule" id="PRU10141"/>
    </source>
</evidence>
<dbReference type="InterPro" id="IPR000719">
    <property type="entry name" value="Prot_kinase_dom"/>
</dbReference>
<dbReference type="RefSeq" id="WP_164312653.1">
    <property type="nucleotide sequence ID" value="NZ_JAAGLU010000003.1"/>
</dbReference>
<organism evidence="9">
    <name type="scientific">Streptomyces sp. SID12501</name>
    <dbReference type="NCBI Taxonomy" id="2706042"/>
    <lineage>
        <taxon>Bacteria</taxon>
        <taxon>Bacillati</taxon>
        <taxon>Actinomycetota</taxon>
        <taxon>Actinomycetes</taxon>
        <taxon>Kitasatosporales</taxon>
        <taxon>Streptomycetaceae</taxon>
        <taxon>Streptomyces</taxon>
    </lineage>
</organism>
<dbReference type="PROSITE" id="PS50011">
    <property type="entry name" value="PROTEIN_KINASE_DOM"/>
    <property type="match status" value="1"/>
</dbReference>
<keyword evidence="4 7" id="KW-0547">Nucleotide-binding</keyword>
<evidence type="ECO:0000259" key="8">
    <source>
        <dbReference type="PROSITE" id="PS50011"/>
    </source>
</evidence>
<dbReference type="PANTHER" id="PTHR43289">
    <property type="entry name" value="MITOGEN-ACTIVATED PROTEIN KINASE KINASE KINASE 20-RELATED"/>
    <property type="match status" value="1"/>
</dbReference>
<evidence type="ECO:0000256" key="2">
    <source>
        <dbReference type="ARBA" id="ARBA00022679"/>
    </source>
</evidence>
<proteinExistence type="inferred from homology"/>
<dbReference type="InterPro" id="IPR028082">
    <property type="entry name" value="Peripla_BP_I"/>
</dbReference>
<keyword evidence="3" id="KW-0732">Signal</keyword>
<dbReference type="SUPFAM" id="SSF53822">
    <property type="entry name" value="Periplasmic binding protein-like I"/>
    <property type="match status" value="1"/>
</dbReference>
<keyword evidence="5" id="KW-0418">Kinase</keyword>
<gene>
    <name evidence="9" type="ORF">G3I71_04895</name>
</gene>
<dbReference type="PROSITE" id="PS00108">
    <property type="entry name" value="PROTEIN_KINASE_ST"/>
    <property type="match status" value="1"/>
</dbReference>
<dbReference type="CDD" id="cd14014">
    <property type="entry name" value="STKc_PknB_like"/>
    <property type="match status" value="1"/>
</dbReference>
<dbReference type="InterPro" id="IPR028081">
    <property type="entry name" value="Leu-bd"/>
</dbReference>
<comment type="caution">
    <text evidence="9">The sequence shown here is derived from an EMBL/GenBank/DDBJ whole genome shotgun (WGS) entry which is preliminary data.</text>
</comment>
<dbReference type="AlphaFoldDB" id="A0A6B3BHG3"/>